<evidence type="ECO:0000256" key="1">
    <source>
        <dbReference type="ARBA" id="ARBA00022490"/>
    </source>
</evidence>
<dbReference type="RefSeq" id="WP_213363676.1">
    <property type="nucleotide sequence ID" value="NZ_BSFM01000021.1"/>
</dbReference>
<dbReference type="SUPFAM" id="SSF48657">
    <property type="entry name" value="FinO-like"/>
    <property type="match status" value="1"/>
</dbReference>
<reference evidence="5" key="2">
    <citation type="submission" date="2023-01" db="EMBL/GenBank/DDBJ databases">
        <authorList>
            <person name="Sun Q."/>
            <person name="Evtushenko L."/>
        </authorList>
    </citation>
    <scope>NUCLEOTIDE SEQUENCE</scope>
    <source>
        <strain evidence="5">VKM B-2789</strain>
    </source>
</reference>
<dbReference type="SMART" id="SM00945">
    <property type="entry name" value="ProQ"/>
    <property type="match status" value="1"/>
</dbReference>
<evidence type="ECO:0000313" key="6">
    <source>
        <dbReference type="Proteomes" id="UP001143330"/>
    </source>
</evidence>
<keyword evidence="1" id="KW-0963">Cytoplasm</keyword>
<dbReference type="InterPro" id="IPR036442">
    <property type="entry name" value="ProQ/FinO_sf"/>
</dbReference>
<dbReference type="Proteomes" id="UP001143330">
    <property type="component" value="Unassembled WGS sequence"/>
</dbReference>
<keyword evidence="2" id="KW-0694">RNA-binding</keyword>
<dbReference type="PANTHER" id="PTHR38106:SF1">
    <property type="entry name" value="RNA CHAPERONE PROQ"/>
    <property type="match status" value="1"/>
</dbReference>
<dbReference type="PANTHER" id="PTHR38106">
    <property type="entry name" value="RNA CHAPERONE PROQ"/>
    <property type="match status" value="1"/>
</dbReference>
<dbReference type="EMBL" id="BSFM01000021">
    <property type="protein sequence ID" value="GLK86638.1"/>
    <property type="molecule type" value="Genomic_DNA"/>
</dbReference>
<dbReference type="GO" id="GO:0033592">
    <property type="term" value="F:RNA strand annealing activity"/>
    <property type="evidence" value="ECO:0007669"/>
    <property type="project" value="InterPro"/>
</dbReference>
<dbReference type="GO" id="GO:0034057">
    <property type="term" value="F:RNA strand-exchange activity"/>
    <property type="evidence" value="ECO:0007669"/>
    <property type="project" value="InterPro"/>
</dbReference>
<evidence type="ECO:0000256" key="2">
    <source>
        <dbReference type="ARBA" id="ARBA00022884"/>
    </source>
</evidence>
<dbReference type="Pfam" id="PF04352">
    <property type="entry name" value="ProQ"/>
    <property type="match status" value="1"/>
</dbReference>
<keyword evidence="3" id="KW-0143">Chaperone</keyword>
<dbReference type="GO" id="GO:0010608">
    <property type="term" value="P:post-transcriptional regulation of gene expression"/>
    <property type="evidence" value="ECO:0007669"/>
    <property type="project" value="InterPro"/>
</dbReference>
<keyword evidence="6" id="KW-1185">Reference proteome</keyword>
<proteinExistence type="predicted"/>
<dbReference type="GO" id="GO:0005829">
    <property type="term" value="C:cytosol"/>
    <property type="evidence" value="ECO:0007669"/>
    <property type="project" value="TreeGrafter"/>
</dbReference>
<name>A0A9W6ND77_9HYPH</name>
<dbReference type="AlphaFoldDB" id="A0A9W6ND77"/>
<evidence type="ECO:0000259" key="4">
    <source>
        <dbReference type="SMART" id="SM00945"/>
    </source>
</evidence>
<feature type="domain" description="ProQ/FinO" evidence="4">
    <location>
        <begin position="11"/>
        <end position="123"/>
    </location>
</feature>
<accession>A0A9W6ND77</accession>
<evidence type="ECO:0000313" key="5">
    <source>
        <dbReference type="EMBL" id="GLK86638.1"/>
    </source>
</evidence>
<gene>
    <name evidence="5" type="ORF">GCM10017653_47080</name>
</gene>
<dbReference type="Gene3D" id="1.10.1710.10">
    <property type="entry name" value="ProQ/FinO domain"/>
    <property type="match status" value="1"/>
</dbReference>
<dbReference type="InterPro" id="IPR016103">
    <property type="entry name" value="ProQ/FinO"/>
</dbReference>
<dbReference type="InterPro" id="IPR023529">
    <property type="entry name" value="ProQ"/>
</dbReference>
<organism evidence="5 6">
    <name type="scientific">Ancylobacter defluvii</name>
    <dbReference type="NCBI Taxonomy" id="1282440"/>
    <lineage>
        <taxon>Bacteria</taxon>
        <taxon>Pseudomonadati</taxon>
        <taxon>Pseudomonadota</taxon>
        <taxon>Alphaproteobacteria</taxon>
        <taxon>Hyphomicrobiales</taxon>
        <taxon>Xanthobacteraceae</taxon>
        <taxon>Ancylobacter</taxon>
    </lineage>
</organism>
<reference evidence="5" key="1">
    <citation type="journal article" date="2014" name="Int. J. Syst. Evol. Microbiol.">
        <title>Complete genome sequence of Corynebacterium casei LMG S-19264T (=DSM 44701T), isolated from a smear-ripened cheese.</title>
        <authorList>
            <consortium name="US DOE Joint Genome Institute (JGI-PGF)"/>
            <person name="Walter F."/>
            <person name="Albersmeier A."/>
            <person name="Kalinowski J."/>
            <person name="Ruckert C."/>
        </authorList>
    </citation>
    <scope>NUCLEOTIDE SEQUENCE</scope>
    <source>
        <strain evidence="5">VKM B-2789</strain>
    </source>
</reference>
<evidence type="ECO:0000256" key="3">
    <source>
        <dbReference type="ARBA" id="ARBA00023186"/>
    </source>
</evidence>
<comment type="caution">
    <text evidence="5">The sequence shown here is derived from an EMBL/GenBank/DDBJ whole genome shotgun (WGS) entry which is preliminary data.</text>
</comment>
<sequence length="130" mass="14836">MTSPSKMRWQLRRRVAEETREQLLERFPKCFRPKGATKTPLKVDIFKDIRAAAPEIPRRRLQLALKDYTSGRTYLRAVVAGAYRVDLDGFPAGEVNDQDAAIARARLEKSEKYPARVGYRRRAAHGGVHA</sequence>
<protein>
    <recommendedName>
        <fullName evidence="4">ProQ/FinO domain-containing protein</fullName>
    </recommendedName>
</protein>